<dbReference type="AlphaFoldDB" id="A0A9P1CJ78"/>
<evidence type="ECO:0000256" key="1">
    <source>
        <dbReference type="SAM" id="Coils"/>
    </source>
</evidence>
<accession>A0A9P1CJ78</accession>
<gene>
    <name evidence="3" type="ORF">C1SCF055_LOCUS19869</name>
</gene>
<proteinExistence type="predicted"/>
<dbReference type="EMBL" id="CAMXCT030001790">
    <property type="protein sequence ID" value="CAL4780401.1"/>
    <property type="molecule type" value="Genomic_DNA"/>
</dbReference>
<protein>
    <submittedName>
        <fullName evidence="3">Uncharacterized protein</fullName>
    </submittedName>
</protein>
<evidence type="ECO:0000313" key="4">
    <source>
        <dbReference type="EMBL" id="CAL1146464.1"/>
    </source>
</evidence>
<feature type="region of interest" description="Disordered" evidence="2">
    <location>
        <begin position="314"/>
        <end position="336"/>
    </location>
</feature>
<dbReference type="Proteomes" id="UP001152797">
    <property type="component" value="Unassembled WGS sequence"/>
</dbReference>
<feature type="coiled-coil region" evidence="1">
    <location>
        <begin position="348"/>
        <end position="378"/>
    </location>
</feature>
<sequence>MEGHSELLGQSLRLFLRHCNPKKCEHSVRKAGEMLEALRSDFGLAATDTPTAWSTGTDTAGTAGTLLPGQQEGWTLKLLGLQGEAKVLRNLPCQITFGTLHEKIREVTGAKDQGCDVKLMLNGTVLQHSRATVLSDMSRCNGMELTYLMQPIVPHLGRMLAPLQSLPRKSRIDPEALMRAYETSYNQQRRSVQWAVEAARAREERLTQLISQSPEGSMWNLSCLGSRPFAAAAQQAVLREEEEMNMPTQVLPGVYFGHMEPPNLGRLPTSRRISHLQQVEQRKIREDTVEQRDRYQISDEDVLLPPPLDPRLAGIQSTMPLPPRRDSSSIKPRSTAHRKAAVATWDAIKEVSEQKVLSKEEQDRLKEEKVAYDDWRRQVMVCTRLLNTHINRFETDPVKAGPQYVF</sequence>
<organism evidence="3">
    <name type="scientific">Cladocopium goreaui</name>
    <dbReference type="NCBI Taxonomy" id="2562237"/>
    <lineage>
        <taxon>Eukaryota</taxon>
        <taxon>Sar</taxon>
        <taxon>Alveolata</taxon>
        <taxon>Dinophyceae</taxon>
        <taxon>Suessiales</taxon>
        <taxon>Symbiodiniaceae</taxon>
        <taxon>Cladocopium</taxon>
    </lineage>
</organism>
<dbReference type="EMBL" id="CAMXCT020001790">
    <property type="protein sequence ID" value="CAL1146464.1"/>
    <property type="molecule type" value="Genomic_DNA"/>
</dbReference>
<keyword evidence="5" id="KW-1185">Reference proteome</keyword>
<name>A0A9P1CJ78_9DINO</name>
<reference evidence="4" key="2">
    <citation type="submission" date="2024-04" db="EMBL/GenBank/DDBJ databases">
        <authorList>
            <person name="Chen Y."/>
            <person name="Shah S."/>
            <person name="Dougan E. K."/>
            <person name="Thang M."/>
            <person name="Chan C."/>
        </authorList>
    </citation>
    <scope>NUCLEOTIDE SEQUENCE [LARGE SCALE GENOMIC DNA]</scope>
</reference>
<comment type="caution">
    <text evidence="3">The sequence shown here is derived from an EMBL/GenBank/DDBJ whole genome shotgun (WGS) entry which is preliminary data.</text>
</comment>
<dbReference type="OrthoDB" id="408729at2759"/>
<dbReference type="EMBL" id="CAMXCT010001790">
    <property type="protein sequence ID" value="CAI3993089.1"/>
    <property type="molecule type" value="Genomic_DNA"/>
</dbReference>
<reference evidence="3" key="1">
    <citation type="submission" date="2022-10" db="EMBL/GenBank/DDBJ databases">
        <authorList>
            <person name="Chen Y."/>
            <person name="Dougan E. K."/>
            <person name="Chan C."/>
            <person name="Rhodes N."/>
            <person name="Thang M."/>
        </authorList>
    </citation>
    <scope>NUCLEOTIDE SEQUENCE</scope>
</reference>
<keyword evidence="1" id="KW-0175">Coiled coil</keyword>
<evidence type="ECO:0000313" key="5">
    <source>
        <dbReference type="Proteomes" id="UP001152797"/>
    </source>
</evidence>
<evidence type="ECO:0000313" key="3">
    <source>
        <dbReference type="EMBL" id="CAI3993089.1"/>
    </source>
</evidence>
<evidence type="ECO:0000256" key="2">
    <source>
        <dbReference type="SAM" id="MobiDB-lite"/>
    </source>
</evidence>